<name>A0A0V0QTJ1_PSEPJ</name>
<feature type="compositionally biased region" description="Basic residues" evidence="2">
    <location>
        <begin position="571"/>
        <end position="581"/>
    </location>
</feature>
<proteinExistence type="predicted"/>
<feature type="compositionally biased region" description="Basic and acidic residues" evidence="2">
    <location>
        <begin position="585"/>
        <end position="598"/>
    </location>
</feature>
<feature type="coiled-coil region" evidence="1">
    <location>
        <begin position="100"/>
        <end position="179"/>
    </location>
</feature>
<sequence length="769" mass="92727">MNLQDQISEDSEEDNFSELNVSEKEIDQENQIISENQRKFLEKIEGLGQKIKQERNQILEELKNKNIDYCYLEMVQKEVEYLKNQLNLQIEGSFEEIRVKEILKKKQELIENRLNEIQNQNKQEKLLVEKLDYLEKITQKVEEKQQQVEKMKEYQEDKKKNFENQINKLSEQEEKLNFQISNLYEIKDLEYKDKAYKPLKEAKFFKQIKSLDFNVQSKKILIFFRYLDQWKIQIINLRQLLQEEKNLKHYFLQNNGREINQNKFKFKNLGEFRVNEVYFSEFEPPISPVLREVQFYSSKIVYGMQNQIINSVCINLQNEPSNIVNYQEIKDKNLDQIEFLQLWKFDNNNYSQQSQEQNQEQYWYQNKFQNKEVLQIKNCFEQFLVVLYKKWENQENYRVYLKVIQLNNLDQIQTTQDFLMEQNFDFFEQHKIQISERKEKLQILTLGTYQGQIQVYQFVNESEGYGEFSLKKIGFVNKNEEIKEEKNQENKENEENDKSQENQKNVENQEKNENLEDVQFKVQSLFFAQSQIECQTNFLVYSIKKQKEKYVQKLQIYEIFIQKLIQQTKKKSTGSHGKRKSSSGSEKKNENLDKKKSENNDLIQELNTELKPIFEIEQEIYFKKTENKQAQEFEIQELEYGSFQGCFILQNKGVLIGGLESALHLYVLNWEKNEIFYQGQHNSFHNFRILLVQQISLCNFEKQFTTNNNIVQSIQQQNESNNQGNQQKEKNDYNVILSMDQGGQLQYWDIQHFKTTIISFLKNRSLQNK</sequence>
<dbReference type="InParanoid" id="A0A0V0QTJ1"/>
<organism evidence="3 4">
    <name type="scientific">Pseudocohnilembus persalinus</name>
    <name type="common">Ciliate</name>
    <dbReference type="NCBI Taxonomy" id="266149"/>
    <lineage>
        <taxon>Eukaryota</taxon>
        <taxon>Sar</taxon>
        <taxon>Alveolata</taxon>
        <taxon>Ciliophora</taxon>
        <taxon>Intramacronucleata</taxon>
        <taxon>Oligohymenophorea</taxon>
        <taxon>Scuticociliatia</taxon>
        <taxon>Philasterida</taxon>
        <taxon>Pseudocohnilembidae</taxon>
        <taxon>Pseudocohnilembus</taxon>
    </lineage>
</organism>
<feature type="region of interest" description="Disordered" evidence="2">
    <location>
        <begin position="571"/>
        <end position="598"/>
    </location>
</feature>
<feature type="region of interest" description="Disordered" evidence="2">
    <location>
        <begin position="484"/>
        <end position="505"/>
    </location>
</feature>
<feature type="compositionally biased region" description="Basic and acidic residues" evidence="2">
    <location>
        <begin position="484"/>
        <end position="501"/>
    </location>
</feature>
<comment type="caution">
    <text evidence="3">The sequence shown here is derived from an EMBL/GenBank/DDBJ whole genome shotgun (WGS) entry which is preliminary data.</text>
</comment>
<evidence type="ECO:0000313" key="3">
    <source>
        <dbReference type="EMBL" id="KRX05328.1"/>
    </source>
</evidence>
<dbReference type="Proteomes" id="UP000054937">
    <property type="component" value="Unassembled WGS sequence"/>
</dbReference>
<feature type="region of interest" description="Disordered" evidence="2">
    <location>
        <begin position="1"/>
        <end position="21"/>
    </location>
</feature>
<protein>
    <submittedName>
        <fullName evidence="3">Uncharacterized protein</fullName>
    </submittedName>
</protein>
<gene>
    <name evidence="3" type="ORF">PPERSA_00629</name>
</gene>
<accession>A0A0V0QTJ1</accession>
<reference evidence="3 4" key="1">
    <citation type="journal article" date="2015" name="Sci. Rep.">
        <title>Genome of the facultative scuticociliatosis pathogen Pseudocohnilembus persalinus provides insight into its virulence through horizontal gene transfer.</title>
        <authorList>
            <person name="Xiong J."/>
            <person name="Wang G."/>
            <person name="Cheng J."/>
            <person name="Tian M."/>
            <person name="Pan X."/>
            <person name="Warren A."/>
            <person name="Jiang C."/>
            <person name="Yuan D."/>
            <person name="Miao W."/>
        </authorList>
    </citation>
    <scope>NUCLEOTIDE SEQUENCE [LARGE SCALE GENOMIC DNA]</scope>
    <source>
        <strain evidence="3">36N120E</strain>
    </source>
</reference>
<dbReference type="AlphaFoldDB" id="A0A0V0QTJ1"/>
<evidence type="ECO:0000256" key="2">
    <source>
        <dbReference type="SAM" id="MobiDB-lite"/>
    </source>
</evidence>
<evidence type="ECO:0000313" key="4">
    <source>
        <dbReference type="Proteomes" id="UP000054937"/>
    </source>
</evidence>
<evidence type="ECO:0000256" key="1">
    <source>
        <dbReference type="SAM" id="Coils"/>
    </source>
</evidence>
<keyword evidence="1" id="KW-0175">Coiled coil</keyword>
<dbReference type="EMBL" id="LDAU01000109">
    <property type="protein sequence ID" value="KRX05328.1"/>
    <property type="molecule type" value="Genomic_DNA"/>
</dbReference>
<feature type="compositionally biased region" description="Acidic residues" evidence="2">
    <location>
        <begin position="7"/>
        <end position="16"/>
    </location>
</feature>
<keyword evidence="4" id="KW-1185">Reference proteome</keyword>